<dbReference type="InterPro" id="IPR006357">
    <property type="entry name" value="HAD-SF_hydro_IIA"/>
</dbReference>
<accession>V4R4L3</accession>
<keyword evidence="2" id="KW-1185">Reference proteome</keyword>
<dbReference type="Gene3D" id="3.40.50.1000">
    <property type="entry name" value="HAD superfamily/HAD-like"/>
    <property type="match status" value="2"/>
</dbReference>
<dbReference type="InterPro" id="IPR006356">
    <property type="entry name" value="HAD-SF_hydro_IIA_hyp3"/>
</dbReference>
<sequence length="291" mass="31664">MSHPELLNGLFDIAEHYDAIFCDIWGVLHNGRQHFPPAYEALRKFKAERGPVILISNSPRPRESLIEQLASLGIMDDAFSDVISSGDATREYLKKFAPQGSAWKVGPERDSVIYEGIDIDLSGTPQTATFISCTGPFDDENDTLDQYQHAFTLAAQRKIVMICANPDKVVQRGDKIIMCAGSLADLYASLGGPVIMAGKPYAPIYELCYQSLEKITGKSHDKTRIVAIGDGLPTDVLGANGQGLDLIFIAAGIHALEATNAQGVLDPLLLKAVLDTQMANAKYVADALRWK</sequence>
<dbReference type="Pfam" id="PF13242">
    <property type="entry name" value="Hydrolase_like"/>
    <property type="match status" value="1"/>
</dbReference>
<evidence type="ECO:0000313" key="2">
    <source>
        <dbReference type="Proteomes" id="UP000017837"/>
    </source>
</evidence>
<dbReference type="eggNOG" id="COG0647">
    <property type="taxonomic scope" value="Bacteria"/>
</dbReference>
<dbReference type="InterPro" id="IPR036412">
    <property type="entry name" value="HAD-like_sf"/>
</dbReference>
<dbReference type="EMBL" id="AWGB01000056">
    <property type="protein sequence ID" value="ESQ86418.1"/>
    <property type="molecule type" value="Genomic_DNA"/>
</dbReference>
<dbReference type="SUPFAM" id="SSF56784">
    <property type="entry name" value="HAD-like"/>
    <property type="match status" value="1"/>
</dbReference>
<dbReference type="GO" id="GO:0005737">
    <property type="term" value="C:cytoplasm"/>
    <property type="evidence" value="ECO:0007669"/>
    <property type="project" value="TreeGrafter"/>
</dbReference>
<dbReference type="PATRIC" id="fig|1121022.4.peg.3784"/>
<dbReference type="AlphaFoldDB" id="V4R4L3"/>
<name>V4R4L3_9CAUL</name>
<dbReference type="STRING" id="1121022.GCA_000376105_03490"/>
<dbReference type="NCBIfam" id="TIGR01460">
    <property type="entry name" value="HAD-SF-IIA"/>
    <property type="match status" value="1"/>
</dbReference>
<dbReference type="CDD" id="cd07525">
    <property type="entry name" value="HAD_like"/>
    <property type="match status" value="1"/>
</dbReference>
<comment type="caution">
    <text evidence="1">The sequence shown here is derived from an EMBL/GenBank/DDBJ whole genome shotgun (WGS) entry which is preliminary data.</text>
</comment>
<dbReference type="NCBIfam" id="TIGR01459">
    <property type="entry name" value="HAD-SF-IIA-hyp4"/>
    <property type="match status" value="1"/>
</dbReference>
<dbReference type="PANTHER" id="PTHR19288">
    <property type="entry name" value="4-NITROPHENYLPHOSPHATASE-RELATED"/>
    <property type="match status" value="1"/>
</dbReference>
<dbReference type="Pfam" id="PF13344">
    <property type="entry name" value="Hydrolase_6"/>
    <property type="match status" value="1"/>
</dbReference>
<evidence type="ECO:0000313" key="1">
    <source>
        <dbReference type="EMBL" id="ESQ86418.1"/>
    </source>
</evidence>
<keyword evidence="1" id="KW-0378">Hydrolase</keyword>
<organism evidence="1 2">
    <name type="scientific">Asticcacaulis benevestitus DSM 16100 = ATCC BAA-896</name>
    <dbReference type="NCBI Taxonomy" id="1121022"/>
    <lineage>
        <taxon>Bacteria</taxon>
        <taxon>Pseudomonadati</taxon>
        <taxon>Pseudomonadota</taxon>
        <taxon>Alphaproteobacteria</taxon>
        <taxon>Caulobacterales</taxon>
        <taxon>Caulobacteraceae</taxon>
        <taxon>Asticcacaulis</taxon>
    </lineage>
</organism>
<reference evidence="1 2" key="1">
    <citation type="journal article" date="2014" name="Nature">
        <title>Sequential evolution of bacterial morphology by co-option of a developmental regulator.</title>
        <authorList>
            <person name="Jiang C."/>
            <person name="Brown P.J."/>
            <person name="Ducret A."/>
            <person name="Brun Y.V."/>
        </authorList>
    </citation>
    <scope>NUCLEOTIDE SEQUENCE [LARGE SCALE GENOMIC DNA]</scope>
    <source>
        <strain evidence="1 2">DSM 16100</strain>
    </source>
</reference>
<gene>
    <name evidence="1" type="ORF">ABENE_18495</name>
</gene>
<dbReference type="Proteomes" id="UP000017837">
    <property type="component" value="Unassembled WGS sequence"/>
</dbReference>
<dbReference type="InterPro" id="IPR023214">
    <property type="entry name" value="HAD_sf"/>
</dbReference>
<dbReference type="PANTHER" id="PTHR19288:SF90">
    <property type="entry name" value="OS08G0542600 PROTEIN"/>
    <property type="match status" value="1"/>
</dbReference>
<proteinExistence type="predicted"/>
<dbReference type="RefSeq" id="WP_018083165.1">
    <property type="nucleotide sequence ID" value="NZ_AQWM01000025.1"/>
</dbReference>
<protein>
    <submittedName>
        <fullName evidence="1">Hydrolase</fullName>
    </submittedName>
</protein>
<dbReference type="GO" id="GO:0016791">
    <property type="term" value="F:phosphatase activity"/>
    <property type="evidence" value="ECO:0007669"/>
    <property type="project" value="TreeGrafter"/>
</dbReference>
<dbReference type="OrthoDB" id="9791073at2"/>